<dbReference type="InterPro" id="IPR002018">
    <property type="entry name" value="CarbesteraseB"/>
</dbReference>
<sequence length="305" mass="33865">MRRSFILLFSVYVCCVLFVNGEAKNLPLTSTKLGVIKGNYLESRLKRTIYAYRGIRYAEAPVGNLRFQPPVPVKSWDTIYDATKDGAACPQPGFQPTSEDCLFLNVYTTVSPENIQQDNVTRPVIVYIHAGGFYSVTGRSDWAGPEYMLDQDVVFVTLNYRLGALGFISTGDKFAPGNLGLKDQVLALKWVKDNVIYFGGDPNCVTLYGYSMGSASISLHLISPMSRGLFHRAILSSGSEYGNWPIPRHQFNLAQKQARLVGCPDDSSQNIISCLKNISAESLGNSFFGFKVLYIFNKTISMLQI</sequence>
<dbReference type="Gene3D" id="3.40.50.1820">
    <property type="entry name" value="alpha/beta hydrolase"/>
    <property type="match status" value="1"/>
</dbReference>
<protein>
    <submittedName>
        <fullName evidence="5">Esterase FE4 isoform X1</fullName>
    </submittedName>
</protein>
<dbReference type="GeneID" id="108734608"/>
<dbReference type="Pfam" id="PF00135">
    <property type="entry name" value="COesterase"/>
    <property type="match status" value="1"/>
</dbReference>
<evidence type="ECO:0000313" key="4">
    <source>
        <dbReference type="Proteomes" id="UP000192223"/>
    </source>
</evidence>
<proteinExistence type="predicted"/>
<feature type="domain" description="Carboxylesterase type B" evidence="3">
    <location>
        <begin position="29"/>
        <end position="285"/>
    </location>
</feature>
<evidence type="ECO:0000256" key="2">
    <source>
        <dbReference type="SAM" id="SignalP"/>
    </source>
</evidence>
<dbReference type="PANTHER" id="PTHR11559">
    <property type="entry name" value="CARBOXYLESTERASE"/>
    <property type="match status" value="1"/>
</dbReference>
<dbReference type="InParanoid" id="A0A1W4WNQ3"/>
<dbReference type="STRING" id="224129.A0A1W4WNQ3"/>
<accession>A0A1W4WNQ3</accession>
<dbReference type="Proteomes" id="UP000192223">
    <property type="component" value="Unplaced"/>
</dbReference>
<feature type="signal peptide" evidence="2">
    <location>
        <begin position="1"/>
        <end position="21"/>
    </location>
</feature>
<keyword evidence="1" id="KW-0325">Glycoprotein</keyword>
<keyword evidence="4" id="KW-1185">Reference proteome</keyword>
<dbReference type="OrthoDB" id="6846267at2759"/>
<keyword evidence="2" id="KW-0732">Signal</keyword>
<dbReference type="SUPFAM" id="SSF53474">
    <property type="entry name" value="alpha/beta-Hydrolases"/>
    <property type="match status" value="1"/>
</dbReference>
<evidence type="ECO:0000313" key="5">
    <source>
        <dbReference type="RefSeq" id="XP_018321738.1"/>
    </source>
</evidence>
<dbReference type="KEGG" id="apln:108734608"/>
<name>A0A1W4WNQ3_AGRPL</name>
<gene>
    <name evidence="5" type="primary">LOC108734608</name>
</gene>
<reference evidence="5" key="1">
    <citation type="submission" date="2025-08" db="UniProtKB">
        <authorList>
            <consortium name="RefSeq"/>
        </authorList>
    </citation>
    <scope>IDENTIFICATION</scope>
    <source>
        <tissue evidence="5">Entire body</tissue>
    </source>
</reference>
<dbReference type="InterPro" id="IPR029058">
    <property type="entry name" value="AB_hydrolase_fold"/>
</dbReference>
<organism evidence="4 5">
    <name type="scientific">Agrilus planipennis</name>
    <name type="common">Emerald ash borer</name>
    <name type="synonym">Agrilus marcopoli</name>
    <dbReference type="NCBI Taxonomy" id="224129"/>
    <lineage>
        <taxon>Eukaryota</taxon>
        <taxon>Metazoa</taxon>
        <taxon>Ecdysozoa</taxon>
        <taxon>Arthropoda</taxon>
        <taxon>Hexapoda</taxon>
        <taxon>Insecta</taxon>
        <taxon>Pterygota</taxon>
        <taxon>Neoptera</taxon>
        <taxon>Endopterygota</taxon>
        <taxon>Coleoptera</taxon>
        <taxon>Polyphaga</taxon>
        <taxon>Elateriformia</taxon>
        <taxon>Buprestoidea</taxon>
        <taxon>Buprestidae</taxon>
        <taxon>Agrilinae</taxon>
        <taxon>Agrilus</taxon>
    </lineage>
</organism>
<evidence type="ECO:0000259" key="3">
    <source>
        <dbReference type="Pfam" id="PF00135"/>
    </source>
</evidence>
<feature type="chain" id="PRO_5010740953" evidence="2">
    <location>
        <begin position="22"/>
        <end position="305"/>
    </location>
</feature>
<dbReference type="InterPro" id="IPR050309">
    <property type="entry name" value="Type-B_Carboxylest/Lipase"/>
</dbReference>
<dbReference type="RefSeq" id="XP_018321738.1">
    <property type="nucleotide sequence ID" value="XM_018466236.2"/>
</dbReference>
<dbReference type="AlphaFoldDB" id="A0A1W4WNQ3"/>
<evidence type="ECO:0000256" key="1">
    <source>
        <dbReference type="ARBA" id="ARBA00023180"/>
    </source>
</evidence>